<dbReference type="Proteomes" id="UP000229782">
    <property type="component" value="Unassembled WGS sequence"/>
</dbReference>
<evidence type="ECO:0000256" key="1">
    <source>
        <dbReference type="SAM" id="Phobius"/>
    </source>
</evidence>
<evidence type="ECO:0008006" key="4">
    <source>
        <dbReference type="Google" id="ProtNLM"/>
    </source>
</evidence>
<feature type="non-terminal residue" evidence="2">
    <location>
        <position position="158"/>
    </location>
</feature>
<name>A0A2H0N2S4_9BACT</name>
<keyword evidence="1" id="KW-0812">Transmembrane</keyword>
<accession>A0A2H0N2S4</accession>
<proteinExistence type="predicted"/>
<comment type="caution">
    <text evidence="2">The sequence shown here is derived from an EMBL/GenBank/DDBJ whole genome shotgun (WGS) entry which is preliminary data.</text>
</comment>
<keyword evidence="1" id="KW-0472">Membrane</keyword>
<feature type="transmembrane region" description="Helical" evidence="1">
    <location>
        <begin position="38"/>
        <end position="59"/>
    </location>
</feature>
<protein>
    <recommendedName>
        <fullName evidence="4">DUF4760 domain-containing protein</fullName>
    </recommendedName>
</protein>
<organism evidence="2 3">
    <name type="scientific">Candidatus Magasanikbacteria bacterium CG11_big_fil_rev_8_21_14_0_20_43_7</name>
    <dbReference type="NCBI Taxonomy" id="1974654"/>
    <lineage>
        <taxon>Bacteria</taxon>
        <taxon>Candidatus Magasanikiibacteriota</taxon>
    </lineage>
</organism>
<evidence type="ECO:0000313" key="3">
    <source>
        <dbReference type="Proteomes" id="UP000229782"/>
    </source>
</evidence>
<sequence>MNKNMGLIEIVLLSLATIFLLTLLVIKFFDFGTTEKIVQVLTLIITLVFGISAIYFSYVQKTIMDRDEKSKEQAVFLLMAEIIANLAEHTTMSFHALHEGASSGRVADGYTVAYKNFGAESIKRISYENTQLANDISQFYFFIEKFKKIATLRERTSD</sequence>
<gene>
    <name evidence="2" type="ORF">COV60_01645</name>
</gene>
<keyword evidence="1" id="KW-1133">Transmembrane helix</keyword>
<dbReference type="AlphaFoldDB" id="A0A2H0N2S4"/>
<dbReference type="EMBL" id="PCWM01000034">
    <property type="protein sequence ID" value="PIR03193.1"/>
    <property type="molecule type" value="Genomic_DNA"/>
</dbReference>
<evidence type="ECO:0000313" key="2">
    <source>
        <dbReference type="EMBL" id="PIR03193.1"/>
    </source>
</evidence>
<reference evidence="2 3" key="1">
    <citation type="submission" date="2017-09" db="EMBL/GenBank/DDBJ databases">
        <title>Depth-based differentiation of microbial function through sediment-hosted aquifers and enrichment of novel symbionts in the deep terrestrial subsurface.</title>
        <authorList>
            <person name="Probst A.J."/>
            <person name="Ladd B."/>
            <person name="Jarett J.K."/>
            <person name="Geller-Mcgrath D.E."/>
            <person name="Sieber C.M."/>
            <person name="Emerson J.B."/>
            <person name="Anantharaman K."/>
            <person name="Thomas B.C."/>
            <person name="Malmstrom R."/>
            <person name="Stieglmeier M."/>
            <person name="Klingl A."/>
            <person name="Woyke T."/>
            <person name="Ryan C.M."/>
            <person name="Banfield J.F."/>
        </authorList>
    </citation>
    <scope>NUCLEOTIDE SEQUENCE [LARGE SCALE GENOMIC DNA]</scope>
    <source>
        <strain evidence="2">CG11_big_fil_rev_8_21_14_0_20_43_7</strain>
    </source>
</reference>
<feature type="transmembrane region" description="Helical" evidence="1">
    <location>
        <begin position="7"/>
        <end position="26"/>
    </location>
</feature>